<dbReference type="GO" id="GO:0003755">
    <property type="term" value="F:peptidyl-prolyl cis-trans isomerase activity"/>
    <property type="evidence" value="ECO:0007669"/>
    <property type="project" value="InterPro"/>
</dbReference>
<dbReference type="Pfam" id="PF13145">
    <property type="entry name" value="Rotamase_2"/>
    <property type="match status" value="1"/>
</dbReference>
<dbReference type="InterPro" id="IPR027304">
    <property type="entry name" value="Trigger_fact/SurA_dom_sf"/>
</dbReference>
<keyword evidence="3" id="KW-1185">Reference proteome</keyword>
<name>A0AAE3NYN5_9BACT</name>
<evidence type="ECO:0000259" key="1">
    <source>
        <dbReference type="Pfam" id="PF13145"/>
    </source>
</evidence>
<evidence type="ECO:0000313" key="2">
    <source>
        <dbReference type="EMBL" id="MDF1611045.1"/>
    </source>
</evidence>
<dbReference type="SUPFAM" id="SSF109998">
    <property type="entry name" value="Triger factor/SurA peptide-binding domain-like"/>
    <property type="match status" value="1"/>
</dbReference>
<dbReference type="InterPro" id="IPR050245">
    <property type="entry name" value="PrsA_foldase"/>
</dbReference>
<dbReference type="EMBL" id="JARGDL010000002">
    <property type="protein sequence ID" value="MDF1611045.1"/>
    <property type="molecule type" value="Genomic_DNA"/>
</dbReference>
<gene>
    <name evidence="2" type="ORF">P0M35_02710</name>
</gene>
<accession>A0AAE3NYN5</accession>
<keyword evidence="2" id="KW-0413">Isomerase</keyword>
<proteinExistence type="predicted"/>
<comment type="caution">
    <text evidence="2">The sequence shown here is derived from an EMBL/GenBank/DDBJ whole genome shotgun (WGS) entry which is preliminary data.</text>
</comment>
<dbReference type="PANTHER" id="PTHR47245:SF2">
    <property type="entry name" value="PEPTIDYL-PROLYL CIS-TRANS ISOMERASE HP_0175-RELATED"/>
    <property type="match status" value="1"/>
</dbReference>
<reference evidence="2" key="1">
    <citation type="submission" date="2023-03" db="EMBL/GenBank/DDBJ databases">
        <title>Stygiobacter electus gen. nov., sp. nov., facultatively anaerobic thermotolerant bacterium of the class Ignavibacteria from a well of Yessentuki mineral water deposit.</title>
        <authorList>
            <person name="Podosokorskaya O.A."/>
            <person name="Elcheninov A.G."/>
            <person name="Petrova N.F."/>
            <person name="Zavarzina D.G."/>
            <person name="Kublanov I.V."/>
            <person name="Merkel A.Y."/>
        </authorList>
    </citation>
    <scope>NUCLEOTIDE SEQUENCE</scope>
    <source>
        <strain evidence="2">09-Me</strain>
    </source>
</reference>
<feature type="domain" description="PpiC" evidence="1">
    <location>
        <begin position="118"/>
        <end position="229"/>
    </location>
</feature>
<dbReference type="AlphaFoldDB" id="A0AAE3NYN5"/>
<sequence length="276" mass="32976">MKSLKKLSKINLFIILIILIITSCSKEEQKDKNVIKINDSYLTEEDLKSMLNDQLNRTKLKEELINEWIEDEVLYNEAKKEGILEEKDFQKIMNKSQKKLAIAFLINKIVEDQDFQIKDDEIKKFYDENKNEFKLIDDLYHFKSATFYNYDDAIKFREKLMESNLTISENLLKAQKINYSISENYLYKNEVQPIQLLRILNLLEKDEVSLVIETDDGNFIVVQLIEKLSKNEIPQLDFVYKDVKEKLLLVKQKEFVHNYIKELISEHKLEIERFDE</sequence>
<dbReference type="PROSITE" id="PS51257">
    <property type="entry name" value="PROKAR_LIPOPROTEIN"/>
    <property type="match status" value="1"/>
</dbReference>
<dbReference type="RefSeq" id="WP_321534810.1">
    <property type="nucleotide sequence ID" value="NZ_JARGDL010000002.1"/>
</dbReference>
<dbReference type="InterPro" id="IPR000297">
    <property type="entry name" value="PPIase_PpiC"/>
</dbReference>
<protein>
    <submittedName>
        <fullName evidence="2">Peptidylprolyl isomerase</fullName>
    </submittedName>
</protein>
<organism evidence="2 3">
    <name type="scientific">Stygiobacter electus</name>
    <dbReference type="NCBI Taxonomy" id="3032292"/>
    <lineage>
        <taxon>Bacteria</taxon>
        <taxon>Pseudomonadati</taxon>
        <taxon>Ignavibacteriota</taxon>
        <taxon>Ignavibacteria</taxon>
        <taxon>Ignavibacteriales</taxon>
        <taxon>Melioribacteraceae</taxon>
        <taxon>Stygiobacter</taxon>
    </lineage>
</organism>
<dbReference type="PANTHER" id="PTHR47245">
    <property type="entry name" value="PEPTIDYLPROLYL ISOMERASE"/>
    <property type="match status" value="1"/>
</dbReference>
<dbReference type="Proteomes" id="UP001221302">
    <property type="component" value="Unassembled WGS sequence"/>
</dbReference>
<evidence type="ECO:0000313" key="3">
    <source>
        <dbReference type="Proteomes" id="UP001221302"/>
    </source>
</evidence>